<dbReference type="Gramene" id="ERN08896">
    <property type="protein sequence ID" value="ERN08896"/>
    <property type="gene ID" value="AMTR_s00015p00220220"/>
</dbReference>
<name>W1PMG3_AMBTC</name>
<dbReference type="Proteomes" id="UP000017836">
    <property type="component" value="Unassembled WGS sequence"/>
</dbReference>
<evidence type="ECO:0000313" key="3">
    <source>
        <dbReference type="Proteomes" id="UP000017836"/>
    </source>
</evidence>
<evidence type="ECO:0000259" key="1">
    <source>
        <dbReference type="Pfam" id="PF10536"/>
    </source>
</evidence>
<sequence>MEYLGDCPKGYKLSHLKHTWLRMKFEQLPKRPTKLNLLQHTRAYLFYLVGTAIFADASQGSTLISYLQLFQDLDEAKKYVWGASALAFLYRSLSKVVDGDTHFSGLLQCWVYEYFPALGTKLATIIIEMPRACKWKKQSRNKDPLITFDDISIGIVHDLLI</sequence>
<organism evidence="2 3">
    <name type="scientific">Amborella trichopoda</name>
    <dbReference type="NCBI Taxonomy" id="13333"/>
    <lineage>
        <taxon>Eukaryota</taxon>
        <taxon>Viridiplantae</taxon>
        <taxon>Streptophyta</taxon>
        <taxon>Embryophyta</taxon>
        <taxon>Tracheophyta</taxon>
        <taxon>Spermatophyta</taxon>
        <taxon>Magnoliopsida</taxon>
        <taxon>Amborellales</taxon>
        <taxon>Amborellaceae</taxon>
        <taxon>Amborella</taxon>
    </lineage>
</organism>
<accession>W1PMG3</accession>
<dbReference type="Pfam" id="PF10536">
    <property type="entry name" value="PMD"/>
    <property type="match status" value="1"/>
</dbReference>
<evidence type="ECO:0000313" key="2">
    <source>
        <dbReference type="EMBL" id="ERN08896.1"/>
    </source>
</evidence>
<feature type="domain" description="Aminotransferase-like plant mobile" evidence="1">
    <location>
        <begin position="12"/>
        <end position="141"/>
    </location>
</feature>
<dbReference type="HOGENOM" id="CLU_1646000_0_0_1"/>
<keyword evidence="3" id="KW-1185">Reference proteome</keyword>
<dbReference type="GO" id="GO:0010073">
    <property type="term" value="P:meristem maintenance"/>
    <property type="evidence" value="ECO:0007669"/>
    <property type="project" value="InterPro"/>
</dbReference>
<dbReference type="AlphaFoldDB" id="W1PMG3"/>
<gene>
    <name evidence="2" type="ORF">AMTR_s00015p00220220</name>
</gene>
<proteinExistence type="predicted"/>
<dbReference type="EMBL" id="KI393208">
    <property type="protein sequence ID" value="ERN08896.1"/>
    <property type="molecule type" value="Genomic_DNA"/>
</dbReference>
<protein>
    <recommendedName>
        <fullName evidence="1">Aminotransferase-like plant mobile domain-containing protein</fullName>
    </recommendedName>
</protein>
<dbReference type="PANTHER" id="PTHR46033">
    <property type="entry name" value="PROTEIN MAIN-LIKE 2"/>
    <property type="match status" value="1"/>
</dbReference>
<dbReference type="InterPro" id="IPR019557">
    <property type="entry name" value="AminoTfrase-like_pln_mobile"/>
</dbReference>
<dbReference type="OMA" id="IIEMPRA"/>
<dbReference type="InterPro" id="IPR044824">
    <property type="entry name" value="MAIN-like"/>
</dbReference>
<reference evidence="3" key="1">
    <citation type="journal article" date="2013" name="Science">
        <title>The Amborella genome and the evolution of flowering plants.</title>
        <authorList>
            <consortium name="Amborella Genome Project"/>
        </authorList>
    </citation>
    <scope>NUCLEOTIDE SEQUENCE [LARGE SCALE GENOMIC DNA]</scope>
</reference>
<dbReference type="PANTHER" id="PTHR46033:SF1">
    <property type="entry name" value="PROTEIN MAIN-LIKE 2"/>
    <property type="match status" value="1"/>
</dbReference>